<reference evidence="2" key="1">
    <citation type="submission" date="2019-08" db="EMBL/GenBank/DDBJ databases">
        <authorList>
            <person name="Kucharzyk K."/>
            <person name="Murdoch R.W."/>
            <person name="Higgins S."/>
            <person name="Loffler F."/>
        </authorList>
    </citation>
    <scope>NUCLEOTIDE SEQUENCE</scope>
</reference>
<name>A0A645HK64_9ZZZZ</name>
<keyword evidence="1" id="KW-0472">Membrane</keyword>
<feature type="transmembrane region" description="Helical" evidence="1">
    <location>
        <begin position="106"/>
        <end position="126"/>
    </location>
</feature>
<evidence type="ECO:0000313" key="2">
    <source>
        <dbReference type="EMBL" id="MPN36524.1"/>
    </source>
</evidence>
<proteinExistence type="predicted"/>
<keyword evidence="1" id="KW-0812">Transmembrane</keyword>
<sequence>MNSHIHFIYIFGGYFRYSREELVSRQCSSRQFCLNGVPDLKSFLYIGFNCLFVKVCVCKSGKESIKNKSICCFFIKAGFPCLHVIERDTFKDIDQPVLQICNFPFFAAYPVLSTAFYVKCFLTLITEHTISPQNYFQVNFCFPFTLNFSMCFLYLYYLQT</sequence>
<dbReference type="AlphaFoldDB" id="A0A645HK64"/>
<dbReference type="EMBL" id="VSSQ01090695">
    <property type="protein sequence ID" value="MPN36524.1"/>
    <property type="molecule type" value="Genomic_DNA"/>
</dbReference>
<evidence type="ECO:0000256" key="1">
    <source>
        <dbReference type="SAM" id="Phobius"/>
    </source>
</evidence>
<feature type="transmembrane region" description="Helical" evidence="1">
    <location>
        <begin position="138"/>
        <end position="157"/>
    </location>
</feature>
<organism evidence="2">
    <name type="scientific">bioreactor metagenome</name>
    <dbReference type="NCBI Taxonomy" id="1076179"/>
    <lineage>
        <taxon>unclassified sequences</taxon>
        <taxon>metagenomes</taxon>
        <taxon>ecological metagenomes</taxon>
    </lineage>
</organism>
<gene>
    <name evidence="2" type="ORF">SDC9_184033</name>
</gene>
<accession>A0A645HK64</accession>
<comment type="caution">
    <text evidence="2">The sequence shown here is derived from an EMBL/GenBank/DDBJ whole genome shotgun (WGS) entry which is preliminary data.</text>
</comment>
<protein>
    <submittedName>
        <fullName evidence="2">Uncharacterized protein</fullName>
    </submittedName>
</protein>
<keyword evidence="1" id="KW-1133">Transmembrane helix</keyword>